<dbReference type="GO" id="GO:0016740">
    <property type="term" value="F:transferase activity"/>
    <property type="evidence" value="ECO:0007669"/>
    <property type="project" value="UniProtKB-KW"/>
</dbReference>
<dbReference type="OrthoDB" id="526037at2"/>
<name>A0A068NLJ8_FIMGI</name>
<reference evidence="2 3" key="1">
    <citation type="journal article" date="2014" name="PLoS ONE">
        <title>The first complete genome sequence of the class fimbriimonadia in the phylum armatimonadetes.</title>
        <authorList>
            <person name="Hu Z.Y."/>
            <person name="Wang Y.Z."/>
            <person name="Im W.T."/>
            <person name="Wang S.Y."/>
            <person name="Zhao G.P."/>
            <person name="Zheng H.J."/>
            <person name="Quan Z.X."/>
        </authorList>
    </citation>
    <scope>NUCLEOTIDE SEQUENCE [LARGE SCALE GENOMIC DNA]</scope>
    <source>
        <strain evidence="2">Gsoil 348</strain>
    </source>
</reference>
<sequence length="432" mass="48650">MIQQSLAYDPSERPSHLTSFLNAYTDEDLQWLAGRFDIPEPITVEPFPDRGNINLHTYAVHAGGCEYLLQKVNSEVFTMPHRVMTAMLAVIDAQSAALQADGSDPVWEPIRLIRTHSGAPYLDLSDDHGPSVWRMMVRIPGVVSYKSLGEISDRGAQLALAEEIGRGTAIYSDLTSSIDPTAIAGSLPGYRDTALYYRQFHSVMAGNRTLDESWELLPTDPTVRAGTELHFLVALEDEEFLARTTDPDLAPFIELVQEREPFTMGLWTALSDRRIRHTLIHGDTKIENFLFEAGSGRVKALVDLDTIMPFTWLADWGDLQRSMVNVAGEKERDLSKVVVDREVYEAVTRGFLQASKEVTQEEVKMMVFAVQAITLELGLRFLTDYLRGDTYFQLGPNDPADLNKVRGMVQLTLYRRLVEFGPEAEAMLERYR</sequence>
<keyword evidence="2" id="KW-0808">Transferase</keyword>
<dbReference type="Pfam" id="PF01636">
    <property type="entry name" value="APH"/>
    <property type="match status" value="1"/>
</dbReference>
<dbReference type="EMBL" id="CP007139">
    <property type="protein sequence ID" value="AIE84356.1"/>
    <property type="molecule type" value="Genomic_DNA"/>
</dbReference>
<proteinExistence type="predicted"/>
<dbReference type="STRING" id="661478.OP10G_0988"/>
<dbReference type="Proteomes" id="UP000027982">
    <property type="component" value="Chromosome"/>
</dbReference>
<gene>
    <name evidence="2" type="ORF">OP10G_0988</name>
</gene>
<dbReference type="AlphaFoldDB" id="A0A068NLJ8"/>
<dbReference type="InterPro" id="IPR011009">
    <property type="entry name" value="Kinase-like_dom_sf"/>
</dbReference>
<dbReference type="InterPro" id="IPR002575">
    <property type="entry name" value="Aminoglycoside_PTrfase"/>
</dbReference>
<dbReference type="Gene3D" id="3.90.1200.10">
    <property type="match status" value="1"/>
</dbReference>
<dbReference type="KEGG" id="fgi:OP10G_0988"/>
<feature type="domain" description="Aminoglycoside phosphotransferase" evidence="1">
    <location>
        <begin position="50"/>
        <end position="324"/>
    </location>
</feature>
<evidence type="ECO:0000313" key="3">
    <source>
        <dbReference type="Proteomes" id="UP000027982"/>
    </source>
</evidence>
<accession>A0A068NLJ8</accession>
<dbReference type="HOGENOM" id="CLU_037718_0_0_0"/>
<dbReference type="eggNOG" id="COG2334">
    <property type="taxonomic scope" value="Bacteria"/>
</dbReference>
<keyword evidence="3" id="KW-1185">Reference proteome</keyword>
<evidence type="ECO:0000313" key="2">
    <source>
        <dbReference type="EMBL" id="AIE84356.1"/>
    </source>
</evidence>
<evidence type="ECO:0000259" key="1">
    <source>
        <dbReference type="Pfam" id="PF01636"/>
    </source>
</evidence>
<dbReference type="SUPFAM" id="SSF56112">
    <property type="entry name" value="Protein kinase-like (PK-like)"/>
    <property type="match status" value="1"/>
</dbReference>
<protein>
    <submittedName>
        <fullName evidence="2">Aminoglycoside phosphotransferase</fullName>
    </submittedName>
</protein>
<dbReference type="RefSeq" id="WP_025227001.1">
    <property type="nucleotide sequence ID" value="NZ_CP007139.1"/>
</dbReference>
<organism evidence="2 3">
    <name type="scientific">Fimbriimonas ginsengisoli Gsoil 348</name>
    <dbReference type="NCBI Taxonomy" id="661478"/>
    <lineage>
        <taxon>Bacteria</taxon>
        <taxon>Bacillati</taxon>
        <taxon>Armatimonadota</taxon>
        <taxon>Fimbriimonadia</taxon>
        <taxon>Fimbriimonadales</taxon>
        <taxon>Fimbriimonadaceae</taxon>
        <taxon>Fimbriimonas</taxon>
    </lineage>
</organism>